<accession>A0A6B1F6V4</accession>
<organism evidence="1">
    <name type="scientific">Synechococcus sp. SB0676_bin_10</name>
    <dbReference type="NCBI Taxonomy" id="2604869"/>
    <lineage>
        <taxon>Bacteria</taxon>
        <taxon>Bacillati</taxon>
        <taxon>Cyanobacteriota</taxon>
        <taxon>Cyanophyceae</taxon>
        <taxon>Synechococcales</taxon>
        <taxon>Synechococcaceae</taxon>
        <taxon>Synechococcus</taxon>
    </lineage>
</organism>
<dbReference type="AlphaFoldDB" id="A0A6B1F6V4"/>
<comment type="caution">
    <text evidence="1">The sequence shown here is derived from an EMBL/GenBank/DDBJ whole genome shotgun (WGS) entry which is preliminary data.</text>
</comment>
<name>A0A6B1F6V4_9SYNE</name>
<proteinExistence type="predicted"/>
<gene>
    <name evidence="1" type="ORF">F4162_05735</name>
</gene>
<protein>
    <submittedName>
        <fullName evidence="1">Uncharacterized protein</fullName>
    </submittedName>
</protein>
<dbReference type="EMBL" id="VYDO01000185">
    <property type="protein sequence ID" value="MYG38479.1"/>
    <property type="molecule type" value="Genomic_DNA"/>
</dbReference>
<reference evidence="1" key="1">
    <citation type="submission" date="2019-09" db="EMBL/GenBank/DDBJ databases">
        <title>Characterisation of the sponge microbiome using genome-centric metagenomics.</title>
        <authorList>
            <person name="Engelberts J.P."/>
            <person name="Robbins S.J."/>
            <person name="De Goeij J.M."/>
            <person name="Aranda M."/>
            <person name="Bell S.C."/>
            <person name="Webster N.S."/>
        </authorList>
    </citation>
    <scope>NUCLEOTIDE SEQUENCE</scope>
    <source>
        <strain evidence="1">SB0676_bin_10</strain>
    </source>
</reference>
<evidence type="ECO:0000313" key="1">
    <source>
        <dbReference type="EMBL" id="MYG38479.1"/>
    </source>
</evidence>
<sequence>MPPLAFKPDSSFFEKIALGAVGSRHMAQDLERLDHQIVELERGAMDTKLWKDVKRKRVRIPDLVCKVCGLRVESQAKTKAELSMSHGFSAHERAWDFGMVDTDVVAFPVCTKDKDQEKQWCIGRFNGQTSYWHECNRIQ</sequence>